<proteinExistence type="predicted"/>
<reference evidence="1" key="1">
    <citation type="journal article" date="2020" name="Nature">
        <title>Giant virus diversity and host interactions through global metagenomics.</title>
        <authorList>
            <person name="Schulz F."/>
            <person name="Roux S."/>
            <person name="Paez-Espino D."/>
            <person name="Jungbluth S."/>
            <person name="Walsh D.A."/>
            <person name="Denef V.J."/>
            <person name="McMahon K.D."/>
            <person name="Konstantinidis K.T."/>
            <person name="Eloe-Fadrosh E.A."/>
            <person name="Kyrpides N.C."/>
            <person name="Woyke T."/>
        </authorList>
    </citation>
    <scope>NUCLEOTIDE SEQUENCE</scope>
    <source>
        <strain evidence="1">GVMAG-M-3300025860-12</strain>
    </source>
</reference>
<organism evidence="1">
    <name type="scientific">viral metagenome</name>
    <dbReference type="NCBI Taxonomy" id="1070528"/>
    <lineage>
        <taxon>unclassified sequences</taxon>
        <taxon>metagenomes</taxon>
        <taxon>organismal metagenomes</taxon>
    </lineage>
</organism>
<evidence type="ECO:0000313" key="1">
    <source>
        <dbReference type="EMBL" id="QHU00079.1"/>
    </source>
</evidence>
<protein>
    <submittedName>
        <fullName evidence="1">Uncharacterized protein</fullName>
    </submittedName>
</protein>
<sequence length="40" mass="4621">MYGMDGTNSNKSHPKIINYWINNKINECGNTSKRPKPKIK</sequence>
<accession>A0A6C0J339</accession>
<dbReference type="EMBL" id="MN740323">
    <property type="protein sequence ID" value="QHU00079.1"/>
    <property type="molecule type" value="Genomic_DNA"/>
</dbReference>
<dbReference type="AlphaFoldDB" id="A0A6C0J339"/>
<name>A0A6C0J339_9ZZZZ</name>